<evidence type="ECO:0000256" key="1">
    <source>
        <dbReference type="ARBA" id="ARBA00010638"/>
    </source>
</evidence>
<dbReference type="InterPro" id="IPR002698">
    <property type="entry name" value="FTHF_cligase"/>
</dbReference>
<evidence type="ECO:0000256" key="5">
    <source>
        <dbReference type="RuleBase" id="RU361279"/>
    </source>
</evidence>
<dbReference type="NCBIfam" id="TIGR02727">
    <property type="entry name" value="MTHFS_bact"/>
    <property type="match status" value="1"/>
</dbReference>
<feature type="binding site" evidence="4">
    <location>
        <begin position="18"/>
        <end position="22"/>
    </location>
    <ligand>
        <name>ATP</name>
        <dbReference type="ChEBI" id="CHEBI:30616"/>
    </ligand>
</feature>
<dbReference type="RefSeq" id="WP_372503724.1">
    <property type="nucleotide sequence ID" value="NZ_JACKSJ010000082.1"/>
</dbReference>
<dbReference type="GO" id="GO:0035999">
    <property type="term" value="P:tetrahydrofolate interconversion"/>
    <property type="evidence" value="ECO:0007669"/>
    <property type="project" value="TreeGrafter"/>
</dbReference>
<evidence type="ECO:0000256" key="4">
    <source>
        <dbReference type="PIRSR" id="PIRSR006806-1"/>
    </source>
</evidence>
<dbReference type="InterPro" id="IPR037171">
    <property type="entry name" value="NagB/RpiA_transferase-like"/>
</dbReference>
<sequence length="206" mass="21322">MSPDVAGCHGGRVPTASKAELRARILSARRATTAAEHDADAQALAAHLPALVVAGQTVCAYVPVGSEPGSVAMLDALSALGVRVLLPVAREDPAAVALPLSWGEYRVGVLVEARYGLLEPPPPWLPADTVATAALVLVPALAVDRTGTRLGRGAGFYDRTLRLADPAARLTAVVRDDELVDRLPAESHDVPMTHALTPRGGLTALG</sequence>
<dbReference type="GO" id="GO:0030272">
    <property type="term" value="F:5-formyltetrahydrofolate cyclo-ligase activity"/>
    <property type="evidence" value="ECO:0007669"/>
    <property type="project" value="UniProtKB-EC"/>
</dbReference>
<dbReference type="AlphaFoldDB" id="A0A9X2YN49"/>
<evidence type="ECO:0000256" key="2">
    <source>
        <dbReference type="ARBA" id="ARBA00022741"/>
    </source>
</evidence>
<reference evidence="6" key="1">
    <citation type="submission" date="2020-07" db="EMBL/GenBank/DDBJ databases">
        <authorList>
            <person name="Pettersson B.M.F."/>
            <person name="Behra P.R.K."/>
            <person name="Ramesh M."/>
            <person name="Das S."/>
            <person name="Dasgupta S."/>
            <person name="Kirsebom L.A."/>
        </authorList>
    </citation>
    <scope>NUCLEOTIDE SEQUENCE</scope>
    <source>
        <strain evidence="6">DSM 44615</strain>
    </source>
</reference>
<keyword evidence="5" id="KW-0460">Magnesium</keyword>
<gene>
    <name evidence="6" type="ORF">H7I41_10455</name>
</gene>
<dbReference type="PANTHER" id="PTHR23407:SF1">
    <property type="entry name" value="5-FORMYLTETRAHYDROFOLATE CYCLO-LIGASE"/>
    <property type="match status" value="1"/>
</dbReference>
<evidence type="ECO:0000256" key="3">
    <source>
        <dbReference type="ARBA" id="ARBA00022840"/>
    </source>
</evidence>
<keyword evidence="6" id="KW-0436">Ligase</keyword>
<protein>
    <recommendedName>
        <fullName evidence="5">5-formyltetrahydrofolate cyclo-ligase</fullName>
        <ecNumber evidence="5">6.3.3.2</ecNumber>
    </recommendedName>
</protein>
<evidence type="ECO:0000313" key="6">
    <source>
        <dbReference type="EMBL" id="MCV7170336.1"/>
    </source>
</evidence>
<keyword evidence="2 4" id="KW-0547">Nucleotide-binding</keyword>
<proteinExistence type="inferred from homology"/>
<dbReference type="InterPro" id="IPR024185">
    <property type="entry name" value="FTHF_cligase-like_sf"/>
</dbReference>
<organism evidence="6 7">
    <name type="scientific">[Mycobacterium] manitobense</name>
    <dbReference type="NCBI Taxonomy" id="190147"/>
    <lineage>
        <taxon>Bacteria</taxon>
        <taxon>Bacillati</taxon>
        <taxon>Actinomycetota</taxon>
        <taxon>Actinomycetes</taxon>
        <taxon>Mycobacteriales</taxon>
        <taxon>Mycobacteriaceae</taxon>
        <taxon>Mycolicibacterium</taxon>
    </lineage>
</organism>
<dbReference type="GO" id="GO:0009396">
    <property type="term" value="P:folic acid-containing compound biosynthetic process"/>
    <property type="evidence" value="ECO:0007669"/>
    <property type="project" value="TreeGrafter"/>
</dbReference>
<dbReference type="EMBL" id="JACKSJ010000082">
    <property type="protein sequence ID" value="MCV7170336.1"/>
    <property type="molecule type" value="Genomic_DNA"/>
</dbReference>
<reference evidence="6" key="2">
    <citation type="journal article" date="2022" name="BMC Genomics">
        <title>Comparative genome analysis of mycobacteria focusing on tRNA and non-coding RNA.</title>
        <authorList>
            <person name="Behra P.R.K."/>
            <person name="Pettersson B.M.F."/>
            <person name="Ramesh M."/>
            <person name="Das S."/>
            <person name="Dasgupta S."/>
            <person name="Kirsebom L.A."/>
        </authorList>
    </citation>
    <scope>NUCLEOTIDE SEQUENCE</scope>
    <source>
        <strain evidence="6">DSM 44615</strain>
    </source>
</reference>
<feature type="binding site" evidence="4">
    <location>
        <position position="67"/>
    </location>
    <ligand>
        <name>substrate</name>
    </ligand>
</feature>
<dbReference type="SUPFAM" id="SSF100950">
    <property type="entry name" value="NagB/RpiA/CoA transferase-like"/>
    <property type="match status" value="1"/>
</dbReference>
<evidence type="ECO:0000313" key="7">
    <source>
        <dbReference type="Proteomes" id="UP001140293"/>
    </source>
</evidence>
<comment type="similarity">
    <text evidence="1 5">Belongs to the 5-formyltetrahydrofolate cyclo-ligase family.</text>
</comment>
<dbReference type="PANTHER" id="PTHR23407">
    <property type="entry name" value="ATPASE INHIBITOR/5-FORMYLTETRAHYDROFOLATE CYCLO-LIGASE"/>
    <property type="match status" value="1"/>
</dbReference>
<keyword evidence="3 4" id="KW-0067">ATP-binding</keyword>
<comment type="caution">
    <text evidence="6">The sequence shown here is derived from an EMBL/GenBank/DDBJ whole genome shotgun (WGS) entry which is preliminary data.</text>
</comment>
<keyword evidence="5" id="KW-0479">Metal-binding</keyword>
<dbReference type="Pfam" id="PF01812">
    <property type="entry name" value="5-FTHF_cyc-lig"/>
    <property type="match status" value="1"/>
</dbReference>
<dbReference type="Gene3D" id="3.40.50.10420">
    <property type="entry name" value="NagB/RpiA/CoA transferase-like"/>
    <property type="match status" value="1"/>
</dbReference>
<dbReference type="Proteomes" id="UP001140293">
    <property type="component" value="Unassembled WGS sequence"/>
</dbReference>
<comment type="catalytic activity">
    <reaction evidence="5">
        <text>(6S)-5-formyl-5,6,7,8-tetrahydrofolate + ATP = (6R)-5,10-methenyltetrahydrofolate + ADP + phosphate</text>
        <dbReference type="Rhea" id="RHEA:10488"/>
        <dbReference type="ChEBI" id="CHEBI:30616"/>
        <dbReference type="ChEBI" id="CHEBI:43474"/>
        <dbReference type="ChEBI" id="CHEBI:57455"/>
        <dbReference type="ChEBI" id="CHEBI:57457"/>
        <dbReference type="ChEBI" id="CHEBI:456216"/>
        <dbReference type="EC" id="6.3.3.2"/>
    </reaction>
</comment>
<name>A0A9X2YN49_9MYCO</name>
<feature type="binding site" evidence="4">
    <location>
        <begin position="149"/>
        <end position="157"/>
    </location>
    <ligand>
        <name>ATP</name>
        <dbReference type="ChEBI" id="CHEBI:30616"/>
    </ligand>
</feature>
<dbReference type="GO" id="GO:0046872">
    <property type="term" value="F:metal ion binding"/>
    <property type="evidence" value="ECO:0007669"/>
    <property type="project" value="UniProtKB-KW"/>
</dbReference>
<comment type="cofactor">
    <cofactor evidence="5">
        <name>Mg(2+)</name>
        <dbReference type="ChEBI" id="CHEBI:18420"/>
    </cofactor>
</comment>
<dbReference type="PIRSF" id="PIRSF006806">
    <property type="entry name" value="FTHF_cligase"/>
    <property type="match status" value="1"/>
</dbReference>
<feature type="binding site" evidence="4">
    <location>
        <position position="62"/>
    </location>
    <ligand>
        <name>substrate</name>
    </ligand>
</feature>
<keyword evidence="7" id="KW-1185">Reference proteome</keyword>
<dbReference type="GO" id="GO:0005524">
    <property type="term" value="F:ATP binding"/>
    <property type="evidence" value="ECO:0007669"/>
    <property type="project" value="UniProtKB-KW"/>
</dbReference>
<accession>A0A9X2YN49</accession>
<dbReference type="EC" id="6.3.3.2" evidence="5"/>